<evidence type="ECO:0000259" key="5">
    <source>
        <dbReference type="PROSITE" id="PS50977"/>
    </source>
</evidence>
<dbReference type="AlphaFoldDB" id="A0A2K9LJB8"/>
<dbReference type="InterPro" id="IPR036271">
    <property type="entry name" value="Tet_transcr_reg_TetR-rel_C_sf"/>
</dbReference>
<keyword evidence="3" id="KW-0804">Transcription</keyword>
<proteinExistence type="predicted"/>
<evidence type="ECO:0000256" key="4">
    <source>
        <dbReference type="PROSITE-ProRule" id="PRU00335"/>
    </source>
</evidence>
<protein>
    <recommendedName>
        <fullName evidence="5">HTH tetR-type domain-containing protein</fullName>
    </recommendedName>
</protein>
<sequence>MAANSAPRKSTLSRDKIVSAAYKLAKKDPLNALSMRKIASVLKVTPMAIYKYFADKNELTAAVIDKQMMESRLIPEEIDPKNWKEWIRTSFLRMWDGYASAPNMIQYMTHATSFGPAVLSWQNETLGVLINAGLTPKQALTSHAAMSELATGSNILIPVREQGVEKVFPSIWDAIKTGKVPTPEDMTNVHSTVQDYPWLVMCGQAMMEDMQDSRRAFENELEMMLDSVANQIAQNKKQAKKA</sequence>
<keyword evidence="1" id="KW-0805">Transcription regulation</keyword>
<dbReference type="SUPFAM" id="SSF48498">
    <property type="entry name" value="Tetracyclin repressor-like, C-terminal domain"/>
    <property type="match status" value="1"/>
</dbReference>
<organism evidence="6 7">
    <name type="scientific">Ketobacter alkanivorans</name>
    <dbReference type="NCBI Taxonomy" id="1917421"/>
    <lineage>
        <taxon>Bacteria</taxon>
        <taxon>Pseudomonadati</taxon>
        <taxon>Pseudomonadota</taxon>
        <taxon>Gammaproteobacteria</taxon>
        <taxon>Pseudomonadales</taxon>
        <taxon>Ketobacteraceae</taxon>
        <taxon>Ketobacter</taxon>
    </lineage>
</organism>
<keyword evidence="7" id="KW-1185">Reference proteome</keyword>
<dbReference type="Pfam" id="PF02909">
    <property type="entry name" value="TetR_C_1"/>
    <property type="match status" value="1"/>
</dbReference>
<dbReference type="KEGG" id="kak:Kalk_07535"/>
<evidence type="ECO:0000256" key="1">
    <source>
        <dbReference type="ARBA" id="ARBA00023015"/>
    </source>
</evidence>
<evidence type="ECO:0000256" key="2">
    <source>
        <dbReference type="ARBA" id="ARBA00023125"/>
    </source>
</evidence>
<feature type="domain" description="HTH tetR-type" evidence="5">
    <location>
        <begin position="11"/>
        <end position="71"/>
    </location>
</feature>
<dbReference type="InterPro" id="IPR009057">
    <property type="entry name" value="Homeodomain-like_sf"/>
</dbReference>
<dbReference type="OrthoDB" id="5293556at2"/>
<evidence type="ECO:0000313" key="6">
    <source>
        <dbReference type="EMBL" id="AUM12271.1"/>
    </source>
</evidence>
<evidence type="ECO:0000256" key="3">
    <source>
        <dbReference type="ARBA" id="ARBA00023163"/>
    </source>
</evidence>
<dbReference type="SUPFAM" id="SSF46689">
    <property type="entry name" value="Homeodomain-like"/>
    <property type="match status" value="1"/>
</dbReference>
<dbReference type="PANTHER" id="PTHR30055">
    <property type="entry name" value="HTH-TYPE TRANSCRIPTIONAL REGULATOR RUTR"/>
    <property type="match status" value="1"/>
</dbReference>
<name>A0A2K9LJB8_9GAMM</name>
<dbReference type="InterPro" id="IPR004111">
    <property type="entry name" value="Repressor_TetR_C"/>
</dbReference>
<dbReference type="EMBL" id="CP022684">
    <property type="protein sequence ID" value="AUM12271.1"/>
    <property type="molecule type" value="Genomic_DNA"/>
</dbReference>
<feature type="DNA-binding region" description="H-T-H motif" evidence="4">
    <location>
        <begin position="34"/>
        <end position="53"/>
    </location>
</feature>
<dbReference type="InterPro" id="IPR050109">
    <property type="entry name" value="HTH-type_TetR-like_transc_reg"/>
</dbReference>
<accession>A0A2K9LJB8</accession>
<dbReference type="Gene3D" id="1.10.357.10">
    <property type="entry name" value="Tetracycline Repressor, domain 2"/>
    <property type="match status" value="1"/>
</dbReference>
<dbReference type="Gene3D" id="1.10.10.60">
    <property type="entry name" value="Homeodomain-like"/>
    <property type="match status" value="1"/>
</dbReference>
<dbReference type="GO" id="GO:0045892">
    <property type="term" value="P:negative regulation of DNA-templated transcription"/>
    <property type="evidence" value="ECO:0007669"/>
    <property type="project" value="InterPro"/>
</dbReference>
<dbReference type="InterPro" id="IPR001647">
    <property type="entry name" value="HTH_TetR"/>
</dbReference>
<dbReference type="Proteomes" id="UP000235116">
    <property type="component" value="Chromosome"/>
</dbReference>
<keyword evidence="2 4" id="KW-0238">DNA-binding</keyword>
<gene>
    <name evidence="6" type="ORF">Kalk_07535</name>
</gene>
<reference evidence="7" key="1">
    <citation type="submission" date="2017-08" db="EMBL/GenBank/DDBJ databases">
        <title>Direct submision.</title>
        <authorList>
            <person name="Kim S.-J."/>
            <person name="Rhee S.-K."/>
        </authorList>
    </citation>
    <scope>NUCLEOTIDE SEQUENCE [LARGE SCALE GENOMIC DNA]</scope>
    <source>
        <strain evidence="7">GI5</strain>
    </source>
</reference>
<evidence type="ECO:0000313" key="7">
    <source>
        <dbReference type="Proteomes" id="UP000235116"/>
    </source>
</evidence>
<dbReference type="GO" id="GO:0000976">
    <property type="term" value="F:transcription cis-regulatory region binding"/>
    <property type="evidence" value="ECO:0007669"/>
    <property type="project" value="TreeGrafter"/>
</dbReference>
<dbReference type="PANTHER" id="PTHR30055:SF151">
    <property type="entry name" value="TRANSCRIPTIONAL REGULATORY PROTEIN"/>
    <property type="match status" value="1"/>
</dbReference>
<dbReference type="PROSITE" id="PS50977">
    <property type="entry name" value="HTH_TETR_2"/>
    <property type="match status" value="1"/>
</dbReference>
<dbReference type="Pfam" id="PF00440">
    <property type="entry name" value="TetR_N"/>
    <property type="match status" value="1"/>
</dbReference>
<dbReference type="GO" id="GO:0003700">
    <property type="term" value="F:DNA-binding transcription factor activity"/>
    <property type="evidence" value="ECO:0007669"/>
    <property type="project" value="TreeGrafter"/>
</dbReference>
<dbReference type="RefSeq" id="WP_101893607.1">
    <property type="nucleotide sequence ID" value="NZ_CP022684.1"/>
</dbReference>